<evidence type="ECO:0000256" key="7">
    <source>
        <dbReference type="ARBA" id="ARBA00023136"/>
    </source>
</evidence>
<evidence type="ECO:0000256" key="2">
    <source>
        <dbReference type="ARBA" id="ARBA00022448"/>
    </source>
</evidence>
<feature type="transmembrane region" description="Helical" evidence="8">
    <location>
        <begin position="335"/>
        <end position="357"/>
    </location>
</feature>
<keyword evidence="3" id="KW-0050">Antiport</keyword>
<sequence>MEGSFEITLLMVITIIAGISAQVIAEFLKVPSIVFLLLFGIVLGPDGLGVLHPNLLGTGLEVMVALSVAVILFEGGLNLELRELGRVSGSLRNLVTLGTLITLIGGGMAAHWLGEFPWSIAFLYASLVVVTGPTVVSPLLKQVKVDRQVATLLEGEGVLIDPVGAILAVVVLDTILNPNANPLLAFSGLFLRLGIGGIIGAVGGWLLGWILKRASFISEELKNLVVLAGLWGLFTLAQTIRSESGLMTTVVAGIVLRASSVPEERLIRRFKGQLTILSVSVLFILLSADLSIASLFVLGWGSVFTILVLMFVVRPISIAICTWNSDLNLRQKLFVSWIAPRGIVSASVASLFAILLTQRGFNGGDSIKALVFLTIIMTVFLQGLTAGLMAKLLKITSTEATGVVIVGSHPLGRLIARIFQERGESAVLIDTDPEACKLAEKENLPVFLSSALDMEVLEKAGLASVGTFISMTNNGEVNLVLAQRATEEFSPPRVLAVFPRDPQVTSDNKNHNSKIQQAFVPYLQIKNWNEYLNDGKVKLGETELKEEGFAFQQAHLQALIHSEEFVPLLMERDERLMIVPAAEEWQIGDRIIYLLHDLRPNLLKRLSGASPSSPLTLEKLPKVEEVPIPYPTIEPSLEKAKV</sequence>
<feature type="transmembrane region" description="Helical" evidence="8">
    <location>
        <begin position="152"/>
        <end position="172"/>
    </location>
</feature>
<feature type="transmembrane region" description="Helical" evidence="8">
    <location>
        <begin position="120"/>
        <end position="140"/>
    </location>
</feature>
<keyword evidence="7 8" id="KW-0472">Membrane</keyword>
<dbReference type="Pfam" id="PF02254">
    <property type="entry name" value="TrkA_N"/>
    <property type="match status" value="1"/>
</dbReference>
<feature type="transmembrane region" description="Helical" evidence="8">
    <location>
        <begin position="32"/>
        <end position="49"/>
    </location>
</feature>
<dbReference type="PANTHER" id="PTHR32507:SF0">
    <property type="entry name" value="NA(+)_H(+) ANTIPORTER 2-RELATED"/>
    <property type="match status" value="1"/>
</dbReference>
<keyword evidence="6" id="KW-0406">Ion transport</keyword>
<organism evidence="10 11">
    <name type="scientific">[Phormidium ambiguum] IAM M-71</name>
    <dbReference type="NCBI Taxonomy" id="454136"/>
    <lineage>
        <taxon>Bacteria</taxon>
        <taxon>Bacillati</taxon>
        <taxon>Cyanobacteriota</taxon>
        <taxon>Cyanophyceae</taxon>
        <taxon>Oscillatoriophycideae</taxon>
        <taxon>Aerosakkonematales</taxon>
        <taxon>Aerosakkonemataceae</taxon>
        <taxon>Floridanema</taxon>
    </lineage>
</organism>
<feature type="transmembrane region" description="Helical" evidence="8">
    <location>
        <begin position="94"/>
        <end position="114"/>
    </location>
</feature>
<accession>A0A1U7ITF3</accession>
<dbReference type="AlphaFoldDB" id="A0A1U7ITF3"/>
<dbReference type="PANTHER" id="PTHR32507">
    <property type="entry name" value="NA(+)/H(+) ANTIPORTER 1"/>
    <property type="match status" value="1"/>
</dbReference>
<name>A0A1U7ITF3_9CYAN</name>
<feature type="transmembrane region" description="Helical" evidence="8">
    <location>
        <begin position="184"/>
        <end position="211"/>
    </location>
</feature>
<evidence type="ECO:0000256" key="5">
    <source>
        <dbReference type="ARBA" id="ARBA00022989"/>
    </source>
</evidence>
<feature type="transmembrane region" description="Helical" evidence="8">
    <location>
        <begin position="223"/>
        <end position="240"/>
    </location>
</feature>
<dbReference type="InterPro" id="IPR006153">
    <property type="entry name" value="Cation/H_exchanger_TM"/>
</dbReference>
<dbReference type="EMBL" id="MRCE01000001">
    <property type="protein sequence ID" value="OKH40800.1"/>
    <property type="molecule type" value="Genomic_DNA"/>
</dbReference>
<gene>
    <name evidence="10" type="ORF">NIES2119_00335</name>
</gene>
<dbReference type="GO" id="GO:1902600">
    <property type="term" value="P:proton transmembrane transport"/>
    <property type="evidence" value="ECO:0007669"/>
    <property type="project" value="InterPro"/>
</dbReference>
<dbReference type="InterPro" id="IPR003148">
    <property type="entry name" value="RCK_N"/>
</dbReference>
<keyword evidence="2" id="KW-0813">Transport</keyword>
<comment type="subcellular location">
    <subcellularLocation>
        <location evidence="1">Cell membrane</location>
        <topology evidence="1">Multi-pass membrane protein</topology>
    </subcellularLocation>
</comment>
<dbReference type="RefSeq" id="WP_073591474.1">
    <property type="nucleotide sequence ID" value="NZ_MRCE01000001.1"/>
</dbReference>
<dbReference type="Proteomes" id="UP000185860">
    <property type="component" value="Unassembled WGS sequence"/>
</dbReference>
<dbReference type="Gene3D" id="3.40.50.720">
    <property type="entry name" value="NAD(P)-binding Rossmann-like Domain"/>
    <property type="match status" value="1"/>
</dbReference>
<evidence type="ECO:0000256" key="6">
    <source>
        <dbReference type="ARBA" id="ARBA00023065"/>
    </source>
</evidence>
<feature type="transmembrane region" description="Helical" evidence="8">
    <location>
        <begin position="369"/>
        <end position="390"/>
    </location>
</feature>
<dbReference type="GO" id="GO:0015297">
    <property type="term" value="F:antiporter activity"/>
    <property type="evidence" value="ECO:0007669"/>
    <property type="project" value="UniProtKB-KW"/>
</dbReference>
<reference evidence="10 11" key="1">
    <citation type="submission" date="2016-11" db="EMBL/GenBank/DDBJ databases">
        <title>Draft Genome Sequences of Nine Cyanobacterial Strains from Diverse Habitats.</title>
        <authorList>
            <person name="Zhu T."/>
            <person name="Hou S."/>
            <person name="Lu X."/>
            <person name="Hess W.R."/>
        </authorList>
    </citation>
    <scope>NUCLEOTIDE SEQUENCE [LARGE SCALE GENOMIC DNA]</scope>
    <source>
        <strain evidence="10 11">IAM M-71</strain>
    </source>
</reference>
<dbReference type="STRING" id="454136.NIES2119_00335"/>
<dbReference type="GO" id="GO:0005886">
    <property type="term" value="C:plasma membrane"/>
    <property type="evidence" value="ECO:0007669"/>
    <property type="project" value="UniProtKB-SubCell"/>
</dbReference>
<evidence type="ECO:0000256" key="1">
    <source>
        <dbReference type="ARBA" id="ARBA00004651"/>
    </source>
</evidence>
<feature type="domain" description="RCK N-terminal" evidence="9">
    <location>
        <begin position="400"/>
        <end position="519"/>
    </location>
</feature>
<feature type="transmembrane region" description="Helical" evidence="8">
    <location>
        <begin position="6"/>
        <end position="25"/>
    </location>
</feature>
<dbReference type="OrthoDB" id="570124at2"/>
<dbReference type="GO" id="GO:0006813">
    <property type="term" value="P:potassium ion transport"/>
    <property type="evidence" value="ECO:0007669"/>
    <property type="project" value="InterPro"/>
</dbReference>
<keyword evidence="4 8" id="KW-0812">Transmembrane</keyword>
<proteinExistence type="predicted"/>
<dbReference type="SUPFAM" id="SSF51735">
    <property type="entry name" value="NAD(P)-binding Rossmann-fold domains"/>
    <property type="match status" value="1"/>
</dbReference>
<comment type="caution">
    <text evidence="10">The sequence shown here is derived from an EMBL/GenBank/DDBJ whole genome shotgun (WGS) entry which is preliminary data.</text>
</comment>
<keyword evidence="5 8" id="KW-1133">Transmembrane helix</keyword>
<evidence type="ECO:0000256" key="3">
    <source>
        <dbReference type="ARBA" id="ARBA00022449"/>
    </source>
</evidence>
<dbReference type="InterPro" id="IPR036291">
    <property type="entry name" value="NAD(P)-bd_dom_sf"/>
</dbReference>
<dbReference type="PROSITE" id="PS51201">
    <property type="entry name" value="RCK_N"/>
    <property type="match status" value="1"/>
</dbReference>
<evidence type="ECO:0000256" key="4">
    <source>
        <dbReference type="ARBA" id="ARBA00022692"/>
    </source>
</evidence>
<evidence type="ECO:0000256" key="8">
    <source>
        <dbReference type="SAM" id="Phobius"/>
    </source>
</evidence>
<feature type="transmembrane region" description="Helical" evidence="8">
    <location>
        <begin position="55"/>
        <end position="73"/>
    </location>
</feature>
<protein>
    <submittedName>
        <fullName evidence="10">Sodium:proton antiporter</fullName>
    </submittedName>
</protein>
<evidence type="ECO:0000313" key="11">
    <source>
        <dbReference type="Proteomes" id="UP000185860"/>
    </source>
</evidence>
<dbReference type="Pfam" id="PF00999">
    <property type="entry name" value="Na_H_Exchanger"/>
    <property type="match status" value="1"/>
</dbReference>
<evidence type="ECO:0000259" key="9">
    <source>
        <dbReference type="PROSITE" id="PS51201"/>
    </source>
</evidence>
<evidence type="ECO:0000313" key="10">
    <source>
        <dbReference type="EMBL" id="OKH40800.1"/>
    </source>
</evidence>